<keyword evidence="1" id="KW-0677">Repeat</keyword>
<sequence>CLDGTRVDVLRDLSQWAMSDDRERIFWLSGMAGTGKSAIAKSACTHICSVIDDSDFNEPVSLFSFFISRHTADRRTPLRILHTLVYFLARVLPSDFRRHVLDALSDRPELLSLSIADQMNNLIGEPLERCDISEGTRLVIVIDAFDECDKVQGQEGGEFLPSLLSMIKSSNVHIRLLITSRNEHTIGCMFAQCREDRTIRLHDIDKLTVARDIKAYFAHEFPSLEMSSLDSLTDKAHGLFIYAATVVRFVKLNEFFEPDDLLRRILQPSAIESTFERAPDPDYDLLDEMYMQILRSALPPSTNRQNIDSAASVVRTIVTTLILLQDELPISSLARIVGLKQEQVTKVIQRLYSVIEIDAAGVARFLHISFSEFLLDPERCRDPSFRVDGVGAGIVTDYHGRIATGCIAFLNSTLHEGIIDVLQTPPLRSWQRDVPATESADSNVVLLRYACQHWCTHLSSSTPLPALPNPLSHHLGTALHQFCLEHIFHWIEAISVLKYVYRIRDALTSAAFWCEVSHTSSSRHVQRSDLHS</sequence>
<dbReference type="Gene3D" id="3.40.50.300">
    <property type="entry name" value="P-loop containing nucleotide triphosphate hydrolases"/>
    <property type="match status" value="1"/>
</dbReference>
<keyword evidence="4" id="KW-1185">Reference proteome</keyword>
<dbReference type="Proteomes" id="UP000077266">
    <property type="component" value="Unassembled WGS sequence"/>
</dbReference>
<evidence type="ECO:0000313" key="3">
    <source>
        <dbReference type="EMBL" id="KZV87739.1"/>
    </source>
</evidence>
<accession>A0A166A1R4</accession>
<gene>
    <name evidence="3" type="ORF">EXIGLDRAFT_620267</name>
</gene>
<protein>
    <recommendedName>
        <fullName evidence="2">Nephrocystin 3-like N-terminal domain-containing protein</fullName>
    </recommendedName>
</protein>
<proteinExistence type="predicted"/>
<dbReference type="InterPro" id="IPR056884">
    <property type="entry name" value="NPHP3-like_N"/>
</dbReference>
<dbReference type="STRING" id="1314781.A0A166A1R4"/>
<dbReference type="EMBL" id="KV426117">
    <property type="protein sequence ID" value="KZV87739.1"/>
    <property type="molecule type" value="Genomic_DNA"/>
</dbReference>
<dbReference type="AlphaFoldDB" id="A0A166A1R4"/>
<dbReference type="InParanoid" id="A0A166A1R4"/>
<dbReference type="Pfam" id="PF24883">
    <property type="entry name" value="NPHP3_N"/>
    <property type="match status" value="1"/>
</dbReference>
<evidence type="ECO:0000313" key="4">
    <source>
        <dbReference type="Proteomes" id="UP000077266"/>
    </source>
</evidence>
<dbReference type="InterPro" id="IPR027417">
    <property type="entry name" value="P-loop_NTPase"/>
</dbReference>
<evidence type="ECO:0000256" key="1">
    <source>
        <dbReference type="ARBA" id="ARBA00022737"/>
    </source>
</evidence>
<organism evidence="3 4">
    <name type="scientific">Exidia glandulosa HHB12029</name>
    <dbReference type="NCBI Taxonomy" id="1314781"/>
    <lineage>
        <taxon>Eukaryota</taxon>
        <taxon>Fungi</taxon>
        <taxon>Dikarya</taxon>
        <taxon>Basidiomycota</taxon>
        <taxon>Agaricomycotina</taxon>
        <taxon>Agaricomycetes</taxon>
        <taxon>Auriculariales</taxon>
        <taxon>Exidiaceae</taxon>
        <taxon>Exidia</taxon>
    </lineage>
</organism>
<evidence type="ECO:0000259" key="2">
    <source>
        <dbReference type="Pfam" id="PF24883"/>
    </source>
</evidence>
<reference evidence="3 4" key="1">
    <citation type="journal article" date="2016" name="Mol. Biol. Evol.">
        <title>Comparative Genomics of Early-Diverging Mushroom-Forming Fungi Provides Insights into the Origins of Lignocellulose Decay Capabilities.</title>
        <authorList>
            <person name="Nagy L.G."/>
            <person name="Riley R."/>
            <person name="Tritt A."/>
            <person name="Adam C."/>
            <person name="Daum C."/>
            <person name="Floudas D."/>
            <person name="Sun H."/>
            <person name="Yadav J.S."/>
            <person name="Pangilinan J."/>
            <person name="Larsson K.H."/>
            <person name="Matsuura K."/>
            <person name="Barry K."/>
            <person name="Labutti K."/>
            <person name="Kuo R."/>
            <person name="Ohm R.A."/>
            <person name="Bhattacharya S.S."/>
            <person name="Shirouzu T."/>
            <person name="Yoshinaga Y."/>
            <person name="Martin F.M."/>
            <person name="Grigoriev I.V."/>
            <person name="Hibbett D.S."/>
        </authorList>
    </citation>
    <scope>NUCLEOTIDE SEQUENCE [LARGE SCALE GENOMIC DNA]</scope>
    <source>
        <strain evidence="3 4">HHB12029</strain>
    </source>
</reference>
<dbReference type="OrthoDB" id="5967843at2759"/>
<feature type="non-terminal residue" evidence="3">
    <location>
        <position position="1"/>
    </location>
</feature>
<dbReference type="PANTHER" id="PTHR10039">
    <property type="entry name" value="AMELOGENIN"/>
    <property type="match status" value="1"/>
</dbReference>
<dbReference type="SUPFAM" id="SSF52540">
    <property type="entry name" value="P-loop containing nucleoside triphosphate hydrolases"/>
    <property type="match status" value="1"/>
</dbReference>
<feature type="domain" description="Nephrocystin 3-like N-terminal" evidence="2">
    <location>
        <begin position="13"/>
        <end position="181"/>
    </location>
</feature>
<name>A0A166A1R4_EXIGL</name>